<dbReference type="InterPro" id="IPR000719">
    <property type="entry name" value="Prot_kinase_dom"/>
</dbReference>
<evidence type="ECO:0000313" key="3">
    <source>
        <dbReference type="EMBL" id="ONK66823.1"/>
    </source>
</evidence>
<dbReference type="EMBL" id="CM007386">
    <property type="protein sequence ID" value="ONK66823.1"/>
    <property type="molecule type" value="Genomic_DNA"/>
</dbReference>
<dbReference type="Gene3D" id="3.30.200.20">
    <property type="entry name" value="Phosphorylase Kinase, domain 1"/>
    <property type="match status" value="1"/>
</dbReference>
<keyword evidence="4" id="KW-1185">Reference proteome</keyword>
<reference evidence="4" key="1">
    <citation type="journal article" date="2017" name="Nat. Commun.">
        <title>The asparagus genome sheds light on the origin and evolution of a young Y chromosome.</title>
        <authorList>
            <person name="Harkess A."/>
            <person name="Zhou J."/>
            <person name="Xu C."/>
            <person name="Bowers J.E."/>
            <person name="Van der Hulst R."/>
            <person name="Ayyampalayam S."/>
            <person name="Mercati F."/>
            <person name="Riccardi P."/>
            <person name="McKain M.R."/>
            <person name="Kakrana A."/>
            <person name="Tang H."/>
            <person name="Ray J."/>
            <person name="Groenendijk J."/>
            <person name="Arikit S."/>
            <person name="Mathioni S.M."/>
            <person name="Nakano M."/>
            <person name="Shan H."/>
            <person name="Telgmann-Rauber A."/>
            <person name="Kanno A."/>
            <person name="Yue Z."/>
            <person name="Chen H."/>
            <person name="Li W."/>
            <person name="Chen Y."/>
            <person name="Xu X."/>
            <person name="Zhang Y."/>
            <person name="Luo S."/>
            <person name="Chen H."/>
            <person name="Gao J."/>
            <person name="Mao Z."/>
            <person name="Pires J.C."/>
            <person name="Luo M."/>
            <person name="Kudrna D."/>
            <person name="Wing R.A."/>
            <person name="Meyers B.C."/>
            <person name="Yi K."/>
            <person name="Kong H."/>
            <person name="Lavrijsen P."/>
            <person name="Sunseri F."/>
            <person name="Falavigna A."/>
            <person name="Ye Y."/>
            <person name="Leebens-Mack J.H."/>
            <person name="Chen G."/>
        </authorList>
    </citation>
    <scope>NUCLEOTIDE SEQUENCE [LARGE SCALE GENOMIC DNA]</scope>
    <source>
        <strain evidence="4">cv. DH0086</strain>
    </source>
</reference>
<dbReference type="SMART" id="SM00220">
    <property type="entry name" value="S_TKc"/>
    <property type="match status" value="1"/>
</dbReference>
<sequence length="609" mass="67464">MEDESNSWVRRAKFSHTVCHLIDSSRLTTVPLSVKSDQSLDLKSKSTIPNPSNLASISLPKSNTKSSIARTSSLPPLAKLPSEYDIDQELTPRSLLSDSLKTSYGSLSVDHSLDLKPKISMPNSSNLAPISLRTDHDRVAKSNTKSSIARTSSLPQLNQTTRSSLTDFLTSSYCSHSVDQSLNLKPKSSILNSSNLVPILSLTNRDHVAKSNTKSSIARTSSLPPLAKVAPKYAINQEVKPRCLVLDSLISSHGSHSIDRSLGLKPKSSIPNYSTLAPISSPTDCDHVPKSNTKSSIVRTSSLPPLKRTPRSSLPDSLISSYASLSVSSTSVRAQLDRDTFKEAKSSIKRTFSTPPPARPRSKRKSFLKLLSKELQDHEVINSTSPQTSPLQHFSSMKIPNKVKVKHQKEKSWMRYFDDGVGRVTRVSALDTTEEWMVDLSKLYLGLRFASGAHSRLYHGVYKEKPVAVKIVRQPDDDENGPMAAQLEQQFTREVNFLSRLCHRNVIKLAAACRNPPVFFIVTEYLSGGSLRAFLHKLEHKTLSMEKLVSIALDIGRGMEYIHSQGIIHCDLKPENVLFDDEFYVKIADFGIACEEKVEGWKYVVSGIL</sequence>
<dbReference type="Proteomes" id="UP000243459">
    <property type="component" value="Chromosome 6"/>
</dbReference>
<feature type="compositionally biased region" description="Polar residues" evidence="1">
    <location>
        <begin position="47"/>
        <end position="74"/>
    </location>
</feature>
<feature type="region of interest" description="Disordered" evidence="1">
    <location>
        <begin position="281"/>
        <end position="315"/>
    </location>
</feature>
<dbReference type="PROSITE" id="PS00108">
    <property type="entry name" value="PROTEIN_KINASE_ST"/>
    <property type="match status" value="1"/>
</dbReference>
<dbReference type="GO" id="GO:0005737">
    <property type="term" value="C:cytoplasm"/>
    <property type="evidence" value="ECO:0007669"/>
    <property type="project" value="TreeGrafter"/>
</dbReference>
<feature type="region of interest" description="Disordered" evidence="1">
    <location>
        <begin position="38"/>
        <end position="74"/>
    </location>
</feature>
<gene>
    <name evidence="3" type="ORF">A4U43_C06F12380</name>
</gene>
<dbReference type="SUPFAM" id="SSF56112">
    <property type="entry name" value="Protein kinase-like (PK-like)"/>
    <property type="match status" value="1"/>
</dbReference>
<evidence type="ECO:0000259" key="2">
    <source>
        <dbReference type="PROSITE" id="PS50011"/>
    </source>
</evidence>
<feature type="domain" description="Protein kinase" evidence="2">
    <location>
        <begin position="443"/>
        <end position="609"/>
    </location>
</feature>
<feature type="compositionally biased region" description="Polar residues" evidence="1">
    <location>
        <begin position="290"/>
        <end position="303"/>
    </location>
</feature>
<evidence type="ECO:0000256" key="1">
    <source>
        <dbReference type="SAM" id="MobiDB-lite"/>
    </source>
</evidence>
<dbReference type="GO" id="GO:0004672">
    <property type="term" value="F:protein kinase activity"/>
    <property type="evidence" value="ECO:0007669"/>
    <property type="project" value="InterPro"/>
</dbReference>
<dbReference type="PROSITE" id="PS50011">
    <property type="entry name" value="PROTEIN_KINASE_DOM"/>
    <property type="match status" value="1"/>
</dbReference>
<dbReference type="PANTHER" id="PTHR23257">
    <property type="entry name" value="SERINE-THREONINE PROTEIN KINASE"/>
    <property type="match status" value="1"/>
</dbReference>
<dbReference type="Gene3D" id="1.10.510.10">
    <property type="entry name" value="Transferase(Phosphotransferase) domain 1"/>
    <property type="match status" value="1"/>
</dbReference>
<accession>A0A5P1EME0</accession>
<dbReference type="InterPro" id="IPR050167">
    <property type="entry name" value="Ser_Thr_protein_kinase"/>
</dbReference>
<dbReference type="AlphaFoldDB" id="A0A5P1EME0"/>
<dbReference type="InterPro" id="IPR008271">
    <property type="entry name" value="Ser/Thr_kinase_AS"/>
</dbReference>
<dbReference type="Pfam" id="PF00069">
    <property type="entry name" value="Pkinase"/>
    <property type="match status" value="1"/>
</dbReference>
<evidence type="ECO:0000313" key="4">
    <source>
        <dbReference type="Proteomes" id="UP000243459"/>
    </source>
</evidence>
<protein>
    <recommendedName>
        <fullName evidence="2">Protein kinase domain-containing protein</fullName>
    </recommendedName>
</protein>
<proteinExistence type="predicted"/>
<name>A0A5P1EME0_ASPOF</name>
<dbReference type="InterPro" id="IPR011009">
    <property type="entry name" value="Kinase-like_dom_sf"/>
</dbReference>
<dbReference type="GO" id="GO:0007165">
    <property type="term" value="P:signal transduction"/>
    <property type="evidence" value="ECO:0007669"/>
    <property type="project" value="TreeGrafter"/>
</dbReference>
<organism evidence="3 4">
    <name type="scientific">Asparagus officinalis</name>
    <name type="common">Garden asparagus</name>
    <dbReference type="NCBI Taxonomy" id="4686"/>
    <lineage>
        <taxon>Eukaryota</taxon>
        <taxon>Viridiplantae</taxon>
        <taxon>Streptophyta</taxon>
        <taxon>Embryophyta</taxon>
        <taxon>Tracheophyta</taxon>
        <taxon>Spermatophyta</taxon>
        <taxon>Magnoliopsida</taxon>
        <taxon>Liliopsida</taxon>
        <taxon>Asparagales</taxon>
        <taxon>Asparagaceae</taxon>
        <taxon>Asparagoideae</taxon>
        <taxon>Asparagus</taxon>
    </lineage>
</organism>
<dbReference type="PANTHER" id="PTHR23257:SF772">
    <property type="entry name" value="PROTEIN KINASE SUPERFAMILY PROTEIN"/>
    <property type="match status" value="1"/>
</dbReference>
<dbReference type="GO" id="GO:0005524">
    <property type="term" value="F:ATP binding"/>
    <property type="evidence" value="ECO:0007669"/>
    <property type="project" value="InterPro"/>
</dbReference>
<dbReference type="Gramene" id="ONK66823">
    <property type="protein sequence ID" value="ONK66823"/>
    <property type="gene ID" value="A4U43_C06F12380"/>
</dbReference>